<dbReference type="PANTHER" id="PTHR33983">
    <property type="entry name" value="OS07G0185900 PROTEIN"/>
    <property type="match status" value="1"/>
</dbReference>
<reference evidence="1 2" key="1">
    <citation type="journal article" date="2019" name="Genome Biol. Evol.">
        <title>Insights into the evolution of the New World diploid cottons (Gossypium, subgenus Houzingenia) based on genome sequencing.</title>
        <authorList>
            <person name="Grover C.E."/>
            <person name="Arick M.A. 2nd"/>
            <person name="Thrash A."/>
            <person name="Conover J.L."/>
            <person name="Sanders W.S."/>
            <person name="Peterson D.G."/>
            <person name="Frelichowski J.E."/>
            <person name="Scheffler J.A."/>
            <person name="Scheffler B.E."/>
            <person name="Wendel J.F."/>
        </authorList>
    </citation>
    <scope>NUCLEOTIDE SEQUENCE [LARGE SCALE GENOMIC DNA]</scope>
    <source>
        <strain evidence="1">4</strain>
        <tissue evidence="1">Leaf</tissue>
    </source>
</reference>
<name>A0A7J8ZN17_9ROSI</name>
<accession>A0A7J8ZN17</accession>
<dbReference type="Proteomes" id="UP000593574">
    <property type="component" value="Unassembled WGS sequence"/>
</dbReference>
<dbReference type="PANTHER" id="PTHR33983:SF1">
    <property type="entry name" value="OS07G0185900 PROTEIN"/>
    <property type="match status" value="1"/>
</dbReference>
<sequence length="134" mass="15396">VRVAARFHSHCPQTARLYYHPPPNSQSHPNPDANHSTPMAKFGSIVIQVGVNKKHPHYRIIKAILKELPRKDWRWHLQYIPRQCNFLADWVAKRSIQDHVEFTVFEGSPQGVINLLMADDVGIAFNDCLAFALF</sequence>
<dbReference type="EMBL" id="JABEZV010000006">
    <property type="protein sequence ID" value="MBA0713213.1"/>
    <property type="molecule type" value="Genomic_DNA"/>
</dbReference>
<evidence type="ECO:0000313" key="2">
    <source>
        <dbReference type="Proteomes" id="UP000593574"/>
    </source>
</evidence>
<keyword evidence="2" id="KW-1185">Reference proteome</keyword>
<feature type="non-terminal residue" evidence="1">
    <location>
        <position position="1"/>
    </location>
</feature>
<proteinExistence type="predicted"/>
<evidence type="ECO:0008006" key="3">
    <source>
        <dbReference type="Google" id="ProtNLM"/>
    </source>
</evidence>
<comment type="caution">
    <text evidence="1">The sequence shown here is derived from an EMBL/GenBank/DDBJ whole genome shotgun (WGS) entry which is preliminary data.</text>
</comment>
<gene>
    <name evidence="1" type="ORF">Golax_012256</name>
</gene>
<protein>
    <recommendedName>
        <fullName evidence="3">RNase H type-1 domain-containing protein</fullName>
    </recommendedName>
</protein>
<evidence type="ECO:0000313" key="1">
    <source>
        <dbReference type="EMBL" id="MBA0713213.1"/>
    </source>
</evidence>
<organism evidence="1 2">
    <name type="scientific">Gossypium laxum</name>
    <dbReference type="NCBI Taxonomy" id="34288"/>
    <lineage>
        <taxon>Eukaryota</taxon>
        <taxon>Viridiplantae</taxon>
        <taxon>Streptophyta</taxon>
        <taxon>Embryophyta</taxon>
        <taxon>Tracheophyta</taxon>
        <taxon>Spermatophyta</taxon>
        <taxon>Magnoliopsida</taxon>
        <taxon>eudicotyledons</taxon>
        <taxon>Gunneridae</taxon>
        <taxon>Pentapetalae</taxon>
        <taxon>rosids</taxon>
        <taxon>malvids</taxon>
        <taxon>Malvales</taxon>
        <taxon>Malvaceae</taxon>
        <taxon>Malvoideae</taxon>
        <taxon>Gossypium</taxon>
    </lineage>
</organism>
<dbReference type="AlphaFoldDB" id="A0A7J8ZN17"/>